<name>A0A5S5DMJ2_9SPHI</name>
<evidence type="ECO:0000256" key="6">
    <source>
        <dbReference type="ARBA" id="ARBA00023098"/>
    </source>
</evidence>
<dbReference type="GO" id="GO:0000036">
    <property type="term" value="F:acyl carrier activity"/>
    <property type="evidence" value="ECO:0007669"/>
    <property type="project" value="TreeGrafter"/>
</dbReference>
<dbReference type="PANTHER" id="PTHR31727:SF6">
    <property type="entry name" value="OLEOYL-ACYL CARRIER PROTEIN THIOESTERASE 1, CHLOROPLASTIC"/>
    <property type="match status" value="1"/>
</dbReference>
<evidence type="ECO:0000256" key="2">
    <source>
        <dbReference type="ARBA" id="ARBA00022516"/>
    </source>
</evidence>
<dbReference type="InterPro" id="IPR045023">
    <property type="entry name" value="FATA/B"/>
</dbReference>
<organism evidence="10 11">
    <name type="scientific">Sphingobacterium allocomposti</name>
    <dbReference type="NCBI Taxonomy" id="415956"/>
    <lineage>
        <taxon>Bacteria</taxon>
        <taxon>Pseudomonadati</taxon>
        <taxon>Bacteroidota</taxon>
        <taxon>Sphingobacteriia</taxon>
        <taxon>Sphingobacteriales</taxon>
        <taxon>Sphingobacteriaceae</taxon>
        <taxon>Sphingobacterium</taxon>
    </lineage>
</organism>
<accession>A0A5S5DMJ2</accession>
<gene>
    <name evidence="10" type="ORF">BC792_104172</name>
</gene>
<dbReference type="Gene3D" id="3.10.129.10">
    <property type="entry name" value="Hotdog Thioesterase"/>
    <property type="match status" value="1"/>
</dbReference>
<sequence>MQPTIYSNSYTINFTQCYSNGYLRYSELSNLLQLTASDHATLLGFGYMEMSKSHQSWVLSRVRIEIDRLPRFLEQITVRTWVQDFLGNRSVRNFEILQNGEKIAGATTFWAVFNVRSRKSEDLKAAVDPVIIQTGRTATNEPFKRIEAKTLCEQTVHYTPKLSDLDIVNHVNNVKYTDWCLDTLDPETVLKRHFKTVDINYIKELKLGESVTINHSIDGNKIDFSIKHGDKAVFLMQLTN</sequence>
<dbReference type="PANTHER" id="PTHR31727">
    <property type="entry name" value="OLEOYL-ACYL CARRIER PROTEIN THIOESTERASE 1, CHLOROPLASTIC"/>
    <property type="match status" value="1"/>
</dbReference>
<comment type="similarity">
    <text evidence="1">Belongs to the acyl-ACP thioesterase family.</text>
</comment>
<evidence type="ECO:0000256" key="3">
    <source>
        <dbReference type="ARBA" id="ARBA00022801"/>
    </source>
</evidence>
<keyword evidence="7" id="KW-0275">Fatty acid biosynthesis</keyword>
<dbReference type="InterPro" id="IPR029069">
    <property type="entry name" value="HotDog_dom_sf"/>
</dbReference>
<dbReference type="Pfam" id="PF01643">
    <property type="entry name" value="Acyl-ACP_TE"/>
    <property type="match status" value="1"/>
</dbReference>
<evidence type="ECO:0000256" key="1">
    <source>
        <dbReference type="ARBA" id="ARBA00006500"/>
    </source>
</evidence>
<keyword evidence="11" id="KW-1185">Reference proteome</keyword>
<dbReference type="Pfam" id="PF20791">
    <property type="entry name" value="Acyl-ACP_TE_C"/>
    <property type="match status" value="1"/>
</dbReference>
<protein>
    <submittedName>
        <fullName evidence="10">Acyl-ACP thioesterase</fullName>
    </submittedName>
</protein>
<dbReference type="GO" id="GO:0016297">
    <property type="term" value="F:fatty acyl-[ACP] hydrolase activity"/>
    <property type="evidence" value="ECO:0007669"/>
    <property type="project" value="InterPro"/>
</dbReference>
<dbReference type="InterPro" id="IPR049427">
    <property type="entry name" value="Acyl-ACP_TE_C"/>
</dbReference>
<evidence type="ECO:0000259" key="9">
    <source>
        <dbReference type="Pfam" id="PF20791"/>
    </source>
</evidence>
<keyword evidence="4" id="KW-0276">Fatty acid metabolism</keyword>
<keyword evidence="6" id="KW-0443">Lipid metabolism</keyword>
<keyword evidence="5" id="KW-0809">Transit peptide</keyword>
<feature type="domain" description="Acyl-ACP thioesterase N-terminal hotdog" evidence="8">
    <location>
        <begin position="5"/>
        <end position="122"/>
    </location>
</feature>
<evidence type="ECO:0000259" key="8">
    <source>
        <dbReference type="Pfam" id="PF01643"/>
    </source>
</evidence>
<evidence type="ECO:0000313" key="10">
    <source>
        <dbReference type="EMBL" id="TYP96945.1"/>
    </source>
</evidence>
<dbReference type="AlphaFoldDB" id="A0A5S5DMJ2"/>
<evidence type="ECO:0000256" key="7">
    <source>
        <dbReference type="ARBA" id="ARBA00023160"/>
    </source>
</evidence>
<evidence type="ECO:0000313" key="11">
    <source>
        <dbReference type="Proteomes" id="UP000325105"/>
    </source>
</evidence>
<evidence type="ECO:0000256" key="5">
    <source>
        <dbReference type="ARBA" id="ARBA00022946"/>
    </source>
</evidence>
<evidence type="ECO:0000256" key="4">
    <source>
        <dbReference type="ARBA" id="ARBA00022832"/>
    </source>
</evidence>
<keyword evidence="2" id="KW-0444">Lipid biosynthesis</keyword>
<dbReference type="OrthoDB" id="9801517at2"/>
<feature type="domain" description="Acyl-ACP thioesterase-like C-terminal" evidence="9">
    <location>
        <begin position="155"/>
        <end position="231"/>
    </location>
</feature>
<comment type="caution">
    <text evidence="10">The sequence shown here is derived from an EMBL/GenBank/DDBJ whole genome shotgun (WGS) entry which is preliminary data.</text>
</comment>
<dbReference type="EMBL" id="VNHX01000004">
    <property type="protein sequence ID" value="TYP96945.1"/>
    <property type="molecule type" value="Genomic_DNA"/>
</dbReference>
<dbReference type="CDD" id="cd00586">
    <property type="entry name" value="4HBT"/>
    <property type="match status" value="1"/>
</dbReference>
<reference evidence="10 11" key="1">
    <citation type="submission" date="2019-07" db="EMBL/GenBank/DDBJ databases">
        <title>Genomic Encyclopedia of Archaeal and Bacterial Type Strains, Phase II (KMG-II): from individual species to whole genera.</title>
        <authorList>
            <person name="Goeker M."/>
        </authorList>
    </citation>
    <scope>NUCLEOTIDE SEQUENCE [LARGE SCALE GENOMIC DNA]</scope>
    <source>
        <strain evidence="10 11">DSM 18850</strain>
    </source>
</reference>
<dbReference type="RefSeq" id="WP_148907862.1">
    <property type="nucleotide sequence ID" value="NZ_VNHX01000004.1"/>
</dbReference>
<dbReference type="InterPro" id="IPR002864">
    <property type="entry name" value="Acyl-ACP_thioesterase_NHD"/>
</dbReference>
<dbReference type="Proteomes" id="UP000325105">
    <property type="component" value="Unassembled WGS sequence"/>
</dbReference>
<proteinExistence type="inferred from homology"/>
<dbReference type="SUPFAM" id="SSF54637">
    <property type="entry name" value="Thioesterase/thiol ester dehydrase-isomerase"/>
    <property type="match status" value="2"/>
</dbReference>
<keyword evidence="3" id="KW-0378">Hydrolase</keyword>